<evidence type="ECO:0000313" key="8">
    <source>
        <dbReference type="Proteomes" id="UP000324091"/>
    </source>
</evidence>
<dbReference type="Gene3D" id="2.30.42.10">
    <property type="match status" value="1"/>
</dbReference>
<dbReference type="PROSITE" id="PS50106">
    <property type="entry name" value="PDZ"/>
    <property type="match status" value="1"/>
</dbReference>
<dbReference type="PANTHER" id="PTHR14559:SF4">
    <property type="entry name" value="CASPASE RECRUITMENT DOMAIN-CONTAINING PROTEIN 11"/>
    <property type="match status" value="1"/>
</dbReference>
<evidence type="ECO:0000313" key="7">
    <source>
        <dbReference type="EMBL" id="TWW69545.1"/>
    </source>
</evidence>
<dbReference type="InterPro" id="IPR011029">
    <property type="entry name" value="DEATH-like_dom_sf"/>
</dbReference>
<dbReference type="InterPro" id="IPR027417">
    <property type="entry name" value="P-loop_NTPase"/>
</dbReference>
<dbReference type="FunFam" id="1.10.533.10:FF:000003">
    <property type="entry name" value="Caspase recruitment domain family, member 11"/>
    <property type="match status" value="1"/>
</dbReference>
<dbReference type="GO" id="GO:0050700">
    <property type="term" value="F:CARD domain binding"/>
    <property type="evidence" value="ECO:0007669"/>
    <property type="project" value="TreeGrafter"/>
</dbReference>
<feature type="coiled-coil region" evidence="3">
    <location>
        <begin position="423"/>
        <end position="464"/>
    </location>
</feature>
<evidence type="ECO:0000259" key="6">
    <source>
        <dbReference type="PROSITE" id="PS50209"/>
    </source>
</evidence>
<dbReference type="GO" id="GO:0005737">
    <property type="term" value="C:cytoplasm"/>
    <property type="evidence" value="ECO:0007669"/>
    <property type="project" value="TreeGrafter"/>
</dbReference>
<dbReference type="EMBL" id="RHFK02000010">
    <property type="protein sequence ID" value="TWW69545.1"/>
    <property type="molecule type" value="Genomic_DNA"/>
</dbReference>
<keyword evidence="8" id="KW-1185">Reference proteome</keyword>
<evidence type="ECO:0000256" key="2">
    <source>
        <dbReference type="ARBA" id="ARBA00023054"/>
    </source>
</evidence>
<dbReference type="Gene3D" id="3.40.50.300">
    <property type="entry name" value="P-loop containing nucleotide triphosphate hydrolases"/>
    <property type="match status" value="1"/>
</dbReference>
<keyword evidence="2 3" id="KW-0175">Coiled coil</keyword>
<feature type="compositionally biased region" description="Low complexity" evidence="4">
    <location>
        <begin position="563"/>
        <end position="595"/>
    </location>
</feature>
<keyword evidence="1" id="KW-0597">Phosphoprotein</keyword>
<feature type="domain" description="CARD" evidence="6">
    <location>
        <begin position="43"/>
        <end position="135"/>
    </location>
</feature>
<feature type="domain" description="PDZ" evidence="5">
    <location>
        <begin position="727"/>
        <end position="802"/>
    </location>
</feature>
<feature type="coiled-coil region" evidence="3">
    <location>
        <begin position="177"/>
        <end position="387"/>
    </location>
</feature>
<reference evidence="7 8" key="1">
    <citation type="submission" date="2019-04" db="EMBL/GenBank/DDBJ databases">
        <title>Chromosome genome assembly for Takifugu flavidus.</title>
        <authorList>
            <person name="Xiao S."/>
        </authorList>
    </citation>
    <scope>NUCLEOTIDE SEQUENCE [LARGE SCALE GENOMIC DNA]</scope>
    <source>
        <strain evidence="7">HTHZ2018</strain>
        <tissue evidence="7">Muscle</tissue>
    </source>
</reference>
<feature type="region of interest" description="Disordered" evidence="4">
    <location>
        <begin position="560"/>
        <end position="644"/>
    </location>
</feature>
<dbReference type="InterPro" id="IPR036034">
    <property type="entry name" value="PDZ_sf"/>
</dbReference>
<evidence type="ECO:0000256" key="3">
    <source>
        <dbReference type="SAM" id="Coils"/>
    </source>
</evidence>
<dbReference type="SUPFAM" id="SSF50156">
    <property type="entry name" value="PDZ domain-like"/>
    <property type="match status" value="1"/>
</dbReference>
<name>A0A5C6NRI7_9TELE</name>
<dbReference type="SUPFAM" id="SSF52540">
    <property type="entry name" value="P-loop containing nucleoside triphosphate hydrolases"/>
    <property type="match status" value="1"/>
</dbReference>
<dbReference type="GO" id="GO:0042981">
    <property type="term" value="P:regulation of apoptotic process"/>
    <property type="evidence" value="ECO:0007669"/>
    <property type="project" value="InterPro"/>
</dbReference>
<dbReference type="Pfam" id="PF00619">
    <property type="entry name" value="CARD"/>
    <property type="match status" value="1"/>
</dbReference>
<feature type="compositionally biased region" description="Basic and acidic residues" evidence="4">
    <location>
        <begin position="618"/>
        <end position="641"/>
    </location>
</feature>
<dbReference type="PROSITE" id="PS50209">
    <property type="entry name" value="CARD"/>
    <property type="match status" value="1"/>
</dbReference>
<organism evidence="7 8">
    <name type="scientific">Takifugu flavidus</name>
    <name type="common">sansaifugu</name>
    <dbReference type="NCBI Taxonomy" id="433684"/>
    <lineage>
        <taxon>Eukaryota</taxon>
        <taxon>Metazoa</taxon>
        <taxon>Chordata</taxon>
        <taxon>Craniata</taxon>
        <taxon>Vertebrata</taxon>
        <taxon>Euteleostomi</taxon>
        <taxon>Actinopterygii</taxon>
        <taxon>Neopterygii</taxon>
        <taxon>Teleostei</taxon>
        <taxon>Neoteleostei</taxon>
        <taxon>Acanthomorphata</taxon>
        <taxon>Eupercaria</taxon>
        <taxon>Tetraodontiformes</taxon>
        <taxon>Tetradontoidea</taxon>
        <taxon>Tetraodontidae</taxon>
        <taxon>Takifugu</taxon>
    </lineage>
</organism>
<accession>A0A5C6NRI7</accession>
<evidence type="ECO:0000256" key="1">
    <source>
        <dbReference type="ARBA" id="ARBA00022553"/>
    </source>
</evidence>
<dbReference type="InterPro" id="IPR001478">
    <property type="entry name" value="PDZ"/>
</dbReference>
<dbReference type="SUPFAM" id="SSF47986">
    <property type="entry name" value="DEATH domain"/>
    <property type="match status" value="1"/>
</dbReference>
<comment type="caution">
    <text evidence="7">The sequence shown here is derived from an EMBL/GenBank/DDBJ whole genome shotgun (WGS) entry which is preliminary data.</text>
</comment>
<dbReference type="AlphaFoldDB" id="A0A5C6NRI7"/>
<protein>
    <submittedName>
        <fullName evidence="7">Caspase recruitment domain-containing protein 11 CARD-containing MAGUK protein 1</fullName>
    </submittedName>
</protein>
<dbReference type="SMART" id="SM00228">
    <property type="entry name" value="PDZ"/>
    <property type="match status" value="1"/>
</dbReference>
<proteinExistence type="predicted"/>
<dbReference type="FunFam" id="2.30.42.10:FF:000285">
    <property type="entry name" value="Caspase recruitment domain family, member 11"/>
    <property type="match status" value="1"/>
</dbReference>
<dbReference type="PANTHER" id="PTHR14559">
    <property type="entry name" value="CASPASE RECRUITMENT DOMAIN FAMILY"/>
    <property type="match status" value="1"/>
</dbReference>
<evidence type="ECO:0000259" key="5">
    <source>
        <dbReference type="PROSITE" id="PS50106"/>
    </source>
</evidence>
<dbReference type="Gene3D" id="2.30.30.40">
    <property type="entry name" value="SH3 Domains"/>
    <property type="match status" value="1"/>
</dbReference>
<dbReference type="Gene3D" id="1.10.533.10">
    <property type="entry name" value="Death Domain, Fas"/>
    <property type="match status" value="1"/>
</dbReference>
<sequence length="1241" mass="142859">MSSSSCHSCQSTCGSGLDSGHSQRSLFLAVPKGRDMETGQEDDAEALWEKVECKRFELCRIISPGKLTPYLRQCKVLDEQDEDEILNSILLVSKANRTSRLLDILHTKGERGYVAFLESLEFYYPDLYKLVTGNEPTRRFSTIVVKEGHEGLTQFLMNEVMKLQQQFKLKTLQHVELSRQNCTLEDEKKKLRFANQELQAFQQRYNKLREERNTYSDELLIVKDENYKLAMRYASLSEEKNMAVMRSRDLQLEIDQLKHRLNKLEEECKMERRQSLKLKNDIENRPKREQIFELERENEMLKIKLQDLQSIIQPGSLPASDKTIVDILEHDKQEALEDRQDLVNRLYNLHEELRHAEELRDKYLEEKEELELKSSTLQKDCEMYRNRINTISVQLEEVVKERDQAFHARDDAQHQFSLCLLDKDKYRKQIRELEEKSDELHIEMVRKEARLVTLESRLRRLSKDIVLDPSLSRDLPQTISSLGEEFKSVQGQSEWSSDESPEDRFLSEEPRLRRRLNLKAGNRVKCPVLNKDQHFSDSGQAAATLNGGYLKLQMPTTLHAKSHSLPTSPLHSPCSAMPLASSHSPSPSPVSFASADQSNRPNLLRTRNDSILSTLPEPPEKASLYRREREKEHDFHPHSILDLDSDNMETEFEDEVQQGPPSIHSSSSSYQSEVMDTYDLEQVSKIWRKLSLERPFRPSLSSFSRVSSSLKPVQQLSLMGDDLLKDLTLVGGNESGIFVSSVQTSSPAEKAGLREGHHLLLLEGCIRGEQQSVSLDTSTQEEAHWMLQHCSGPVRLHYRPNYDSFRRLQRDLTDGLLASGDSFYIRLNLNISSQSDNCTLSVRCDDIVHVLDTRYQNRSEWLCTCVDPYSGADLTRPTDRGTIPSSSRAQQLLMVKIQKLMSRGAREESESRRNSRVRSFLKFNLQPDEASASPDPKTSPRLSRASIFLTQILQFVSRVDIKYKRMNSNERVRILNPGSVTIPRAEESGEAESDLSRSLNLVPYSQVTLQRTQRRRPVLFAPAALSTTIIQKLLNMGGAMDFNICKPDMLFKEEFHLKQNVEPFIHYREKHTTFECITRENIEAVAAKVDIAFIWGATLFGESGFCLVGHKNQLESGPRGLEFPITALYPIQILKGKHCLLEAELSCVKDLLRREIYPIIIHIKICEKNIKKLRKLPLRVESEDEFVRMCRAKEKELEGIPCLYASLEPDAWAGPEELIKVIKERILEEQKKVVWVEQDLL</sequence>
<evidence type="ECO:0000256" key="4">
    <source>
        <dbReference type="SAM" id="MobiDB-lite"/>
    </source>
</evidence>
<dbReference type="InterPro" id="IPR001315">
    <property type="entry name" value="CARD"/>
</dbReference>
<dbReference type="CDD" id="cd06736">
    <property type="entry name" value="PDZ_CARD11_CARD14-like"/>
    <property type="match status" value="1"/>
</dbReference>
<gene>
    <name evidence="7" type="ORF">D4764_18G0003510</name>
</gene>
<dbReference type="Proteomes" id="UP000324091">
    <property type="component" value="Chromosome 18"/>
</dbReference>